<keyword evidence="2" id="KW-1003">Cell membrane</keyword>
<accession>A0ABN0UWD5</accession>
<evidence type="ECO:0000256" key="3">
    <source>
        <dbReference type="ARBA" id="ARBA00022692"/>
    </source>
</evidence>
<evidence type="ECO:0000256" key="2">
    <source>
        <dbReference type="ARBA" id="ARBA00022475"/>
    </source>
</evidence>
<dbReference type="RefSeq" id="WP_344652003.1">
    <property type="nucleotide sequence ID" value="NZ_BAAAGX010000023.1"/>
</dbReference>
<evidence type="ECO:0000313" key="9">
    <source>
        <dbReference type="Proteomes" id="UP001500967"/>
    </source>
</evidence>
<sequence>MNRVFLAAVPVLLGAALLAARPTARRRLTRLGRTFGGSSRTGGAAAPGSRSELVSRWVVPGLVGLAAAGMVGSWWGLIVGAAVGVGVHRLVRRMPSPAVNREREAAAAELPYAVDLLAAVLKSGAPLDRAVALVGAAIGGPLGKRFALVGRALRLGVVGEPGWRALDDVPGAEGFVPAAIRAADSGSALAAACTRCAGDLREGREARAEAAAHRAAVWVVLPLGFCFLPAFVLVGVVPIVLGVLDELLT</sequence>
<reference evidence="8 9" key="1">
    <citation type="journal article" date="2019" name="Int. J. Syst. Evol. Microbiol.">
        <title>The Global Catalogue of Microorganisms (GCM) 10K type strain sequencing project: providing services to taxonomists for standard genome sequencing and annotation.</title>
        <authorList>
            <consortium name="The Broad Institute Genomics Platform"/>
            <consortium name="The Broad Institute Genome Sequencing Center for Infectious Disease"/>
            <person name="Wu L."/>
            <person name="Ma J."/>
        </authorList>
    </citation>
    <scope>NUCLEOTIDE SEQUENCE [LARGE SCALE GENOMIC DNA]</scope>
    <source>
        <strain evidence="8 9">JCM 10425</strain>
    </source>
</reference>
<keyword evidence="3 6" id="KW-0812">Transmembrane</keyword>
<name>A0ABN0UWD5_9ACTN</name>
<protein>
    <recommendedName>
        <fullName evidence="7">Type II secretion system protein GspF domain-containing protein</fullName>
    </recommendedName>
</protein>
<evidence type="ECO:0000256" key="4">
    <source>
        <dbReference type="ARBA" id="ARBA00022989"/>
    </source>
</evidence>
<dbReference type="EMBL" id="BAAAGX010000023">
    <property type="protein sequence ID" value="GAA0263585.1"/>
    <property type="molecule type" value="Genomic_DNA"/>
</dbReference>
<feature type="domain" description="Type II secretion system protein GspF" evidence="7">
    <location>
        <begin position="114"/>
        <end position="236"/>
    </location>
</feature>
<keyword evidence="4 6" id="KW-1133">Transmembrane helix</keyword>
<dbReference type="InterPro" id="IPR018076">
    <property type="entry name" value="T2SS_GspF_dom"/>
</dbReference>
<feature type="transmembrane region" description="Helical" evidence="6">
    <location>
        <begin position="57"/>
        <end position="87"/>
    </location>
</feature>
<evidence type="ECO:0000259" key="7">
    <source>
        <dbReference type="Pfam" id="PF00482"/>
    </source>
</evidence>
<keyword evidence="9" id="KW-1185">Reference proteome</keyword>
<comment type="subcellular location">
    <subcellularLocation>
        <location evidence="1">Cell membrane</location>
        <topology evidence="1">Multi-pass membrane protein</topology>
    </subcellularLocation>
</comment>
<evidence type="ECO:0000313" key="8">
    <source>
        <dbReference type="EMBL" id="GAA0263585.1"/>
    </source>
</evidence>
<comment type="caution">
    <text evidence="8">The sequence shown here is derived from an EMBL/GenBank/DDBJ whole genome shotgun (WGS) entry which is preliminary data.</text>
</comment>
<evidence type="ECO:0000256" key="6">
    <source>
        <dbReference type="SAM" id="Phobius"/>
    </source>
</evidence>
<proteinExistence type="predicted"/>
<gene>
    <name evidence="8" type="ORF">GCM10009539_57080</name>
</gene>
<dbReference type="PANTHER" id="PTHR35007">
    <property type="entry name" value="INTEGRAL MEMBRANE PROTEIN-RELATED"/>
    <property type="match status" value="1"/>
</dbReference>
<feature type="transmembrane region" description="Helical" evidence="6">
    <location>
        <begin position="215"/>
        <end position="244"/>
    </location>
</feature>
<dbReference type="Proteomes" id="UP001500967">
    <property type="component" value="Unassembled WGS sequence"/>
</dbReference>
<keyword evidence="5 6" id="KW-0472">Membrane</keyword>
<evidence type="ECO:0000256" key="1">
    <source>
        <dbReference type="ARBA" id="ARBA00004651"/>
    </source>
</evidence>
<dbReference type="Pfam" id="PF00482">
    <property type="entry name" value="T2SSF"/>
    <property type="match status" value="1"/>
</dbReference>
<dbReference type="PANTHER" id="PTHR35007:SF3">
    <property type="entry name" value="POSSIBLE CONSERVED ALANINE RICH MEMBRANE PROTEIN"/>
    <property type="match status" value="1"/>
</dbReference>
<evidence type="ECO:0000256" key="5">
    <source>
        <dbReference type="ARBA" id="ARBA00023136"/>
    </source>
</evidence>
<organism evidence="8 9">
    <name type="scientific">Cryptosporangium japonicum</name>
    <dbReference type="NCBI Taxonomy" id="80872"/>
    <lineage>
        <taxon>Bacteria</taxon>
        <taxon>Bacillati</taxon>
        <taxon>Actinomycetota</taxon>
        <taxon>Actinomycetes</taxon>
        <taxon>Cryptosporangiales</taxon>
        <taxon>Cryptosporangiaceae</taxon>
        <taxon>Cryptosporangium</taxon>
    </lineage>
</organism>